<dbReference type="Pfam" id="PF02132">
    <property type="entry name" value="RecR_ZnF"/>
    <property type="match status" value="1"/>
</dbReference>
<dbReference type="HAMAP" id="MF_00017">
    <property type="entry name" value="RecR"/>
    <property type="match status" value="1"/>
</dbReference>
<reference evidence="9" key="2">
    <citation type="submission" date="2021-04" db="EMBL/GenBank/DDBJ databases">
        <authorList>
            <person name="Gilroy R."/>
        </authorList>
    </citation>
    <scope>NUCLEOTIDE SEQUENCE</scope>
    <source>
        <strain evidence="9">ChiW4-1371</strain>
    </source>
</reference>
<evidence type="ECO:0000259" key="8">
    <source>
        <dbReference type="PROSITE" id="PS50880"/>
    </source>
</evidence>
<keyword evidence="6 7" id="KW-0234">DNA repair</keyword>
<dbReference type="Gene3D" id="1.10.8.420">
    <property type="entry name" value="RecR Domain 1"/>
    <property type="match status" value="1"/>
</dbReference>
<dbReference type="GO" id="GO:0006281">
    <property type="term" value="P:DNA repair"/>
    <property type="evidence" value="ECO:0007669"/>
    <property type="project" value="UniProtKB-UniRule"/>
</dbReference>
<dbReference type="PROSITE" id="PS50880">
    <property type="entry name" value="TOPRIM"/>
    <property type="match status" value="1"/>
</dbReference>
<evidence type="ECO:0000256" key="3">
    <source>
        <dbReference type="ARBA" id="ARBA00022771"/>
    </source>
</evidence>
<dbReference type="InterPro" id="IPR000093">
    <property type="entry name" value="DNA_Rcmb_RecR"/>
</dbReference>
<dbReference type="SMART" id="SM00493">
    <property type="entry name" value="TOPRIM"/>
    <property type="match status" value="1"/>
</dbReference>
<keyword evidence="2 7" id="KW-0227">DNA damage</keyword>
<dbReference type="NCBIfam" id="TIGR00615">
    <property type="entry name" value="recR"/>
    <property type="match status" value="1"/>
</dbReference>
<comment type="function">
    <text evidence="7">May play a role in DNA repair. It seems to be involved in an RecBC-independent recombinational process of DNA repair. It may act with RecF and RecO.</text>
</comment>
<accession>A0A9D2GVW0</accession>
<protein>
    <recommendedName>
        <fullName evidence="7">Recombination protein RecR</fullName>
    </recommendedName>
</protein>
<dbReference type="PANTHER" id="PTHR30446">
    <property type="entry name" value="RECOMBINATION PROTEIN RECR"/>
    <property type="match status" value="1"/>
</dbReference>
<dbReference type="InterPro" id="IPR034137">
    <property type="entry name" value="TOPRIM_RecR"/>
</dbReference>
<comment type="similarity">
    <text evidence="7">Belongs to the RecR family.</text>
</comment>
<dbReference type="InterPro" id="IPR023627">
    <property type="entry name" value="Rcmb_RecR"/>
</dbReference>
<dbReference type="EMBL" id="DXAQ01000111">
    <property type="protein sequence ID" value="HIZ89710.1"/>
    <property type="molecule type" value="Genomic_DNA"/>
</dbReference>
<keyword evidence="5 7" id="KW-0233">DNA recombination</keyword>
<dbReference type="Gene3D" id="6.10.250.240">
    <property type="match status" value="1"/>
</dbReference>
<proteinExistence type="inferred from homology"/>
<dbReference type="Pfam" id="PF21176">
    <property type="entry name" value="RecR_HhH"/>
    <property type="match status" value="1"/>
</dbReference>
<evidence type="ECO:0000256" key="7">
    <source>
        <dbReference type="HAMAP-Rule" id="MF_00017"/>
    </source>
</evidence>
<feature type="domain" description="Toprim" evidence="8">
    <location>
        <begin position="80"/>
        <end position="176"/>
    </location>
</feature>
<keyword evidence="1 7" id="KW-0479">Metal-binding</keyword>
<evidence type="ECO:0000256" key="4">
    <source>
        <dbReference type="ARBA" id="ARBA00022833"/>
    </source>
</evidence>
<evidence type="ECO:0000313" key="9">
    <source>
        <dbReference type="EMBL" id="HIZ89710.1"/>
    </source>
</evidence>
<dbReference type="GO" id="GO:0006310">
    <property type="term" value="P:DNA recombination"/>
    <property type="evidence" value="ECO:0007669"/>
    <property type="project" value="UniProtKB-UniRule"/>
</dbReference>
<evidence type="ECO:0000256" key="6">
    <source>
        <dbReference type="ARBA" id="ARBA00023204"/>
    </source>
</evidence>
<dbReference type="Gene3D" id="3.40.1360.10">
    <property type="match status" value="1"/>
</dbReference>
<name>A0A9D2GVW0_9BACT</name>
<dbReference type="Pfam" id="PF21175">
    <property type="entry name" value="RecR_C"/>
    <property type="match status" value="1"/>
</dbReference>
<dbReference type="AlphaFoldDB" id="A0A9D2GVW0"/>
<dbReference type="CDD" id="cd01025">
    <property type="entry name" value="TOPRIM_recR"/>
    <property type="match status" value="1"/>
</dbReference>
<dbReference type="PROSITE" id="PS01300">
    <property type="entry name" value="RECR"/>
    <property type="match status" value="1"/>
</dbReference>
<organism evidence="9 10">
    <name type="scientific">Candidatus Mucispirillum faecigallinarum</name>
    <dbReference type="NCBI Taxonomy" id="2838699"/>
    <lineage>
        <taxon>Bacteria</taxon>
        <taxon>Pseudomonadati</taxon>
        <taxon>Deferribacterota</taxon>
        <taxon>Deferribacteres</taxon>
        <taxon>Deferribacterales</taxon>
        <taxon>Mucispirillaceae</taxon>
        <taxon>Mucispirillum</taxon>
    </lineage>
</organism>
<feature type="zinc finger region" description="C4-type" evidence="7">
    <location>
        <begin position="57"/>
        <end position="72"/>
    </location>
</feature>
<evidence type="ECO:0000256" key="2">
    <source>
        <dbReference type="ARBA" id="ARBA00022763"/>
    </source>
</evidence>
<evidence type="ECO:0000256" key="1">
    <source>
        <dbReference type="ARBA" id="ARBA00022723"/>
    </source>
</evidence>
<dbReference type="GO" id="GO:0003677">
    <property type="term" value="F:DNA binding"/>
    <property type="evidence" value="ECO:0007669"/>
    <property type="project" value="UniProtKB-UniRule"/>
</dbReference>
<reference evidence="9" key="1">
    <citation type="journal article" date="2021" name="PeerJ">
        <title>Extensive microbial diversity within the chicken gut microbiome revealed by metagenomics and culture.</title>
        <authorList>
            <person name="Gilroy R."/>
            <person name="Ravi A."/>
            <person name="Getino M."/>
            <person name="Pursley I."/>
            <person name="Horton D.L."/>
            <person name="Alikhan N.F."/>
            <person name="Baker D."/>
            <person name="Gharbi K."/>
            <person name="Hall N."/>
            <person name="Watson M."/>
            <person name="Adriaenssens E.M."/>
            <person name="Foster-Nyarko E."/>
            <person name="Jarju S."/>
            <person name="Secka A."/>
            <person name="Antonio M."/>
            <person name="Oren A."/>
            <person name="Chaudhuri R.R."/>
            <person name="La Ragione R."/>
            <person name="Hildebrand F."/>
            <person name="Pallen M.J."/>
        </authorList>
    </citation>
    <scope>NUCLEOTIDE SEQUENCE</scope>
    <source>
        <strain evidence="9">ChiW4-1371</strain>
    </source>
</reference>
<dbReference type="SUPFAM" id="SSF111304">
    <property type="entry name" value="Recombination protein RecR"/>
    <property type="match status" value="1"/>
</dbReference>
<dbReference type="InterPro" id="IPR015967">
    <property type="entry name" value="Rcmb_RecR_Znf"/>
</dbReference>
<dbReference type="Pfam" id="PF13662">
    <property type="entry name" value="Toprim_4"/>
    <property type="match status" value="1"/>
</dbReference>
<keyword evidence="4 7" id="KW-0862">Zinc</keyword>
<evidence type="ECO:0000256" key="5">
    <source>
        <dbReference type="ARBA" id="ARBA00023172"/>
    </source>
</evidence>
<evidence type="ECO:0000313" key="10">
    <source>
        <dbReference type="Proteomes" id="UP000824176"/>
    </source>
</evidence>
<keyword evidence="3 7" id="KW-0863">Zinc-finger</keyword>
<gene>
    <name evidence="7 9" type="primary">recR</name>
    <name evidence="9" type="ORF">H9804_07175</name>
</gene>
<comment type="caution">
    <text evidence="9">The sequence shown here is derived from an EMBL/GenBank/DDBJ whole genome shotgun (WGS) entry which is preliminary data.</text>
</comment>
<dbReference type="PANTHER" id="PTHR30446:SF0">
    <property type="entry name" value="RECOMBINATION PROTEIN RECR"/>
    <property type="match status" value="1"/>
</dbReference>
<dbReference type="GO" id="GO:0008270">
    <property type="term" value="F:zinc ion binding"/>
    <property type="evidence" value="ECO:0007669"/>
    <property type="project" value="UniProtKB-KW"/>
</dbReference>
<sequence>MQNIKVFDDCVHELSRLPGVGRKTAVRLALHILKIKPEQAYKLSDAIRKLKDNIKFCKECGSIAEGELCKVCSDEHRNKDVICIVEEAKDVFFIENTGRFNGLYHVLGGKISPLDGVGPSDLSFNKLVERVEKLNVREVIIATNPDADGETTASYIGKILQNKANLKVTKLASGIPIGSHLEYADEITVLRALENRVDLG</sequence>
<dbReference type="Proteomes" id="UP000824176">
    <property type="component" value="Unassembled WGS sequence"/>
</dbReference>
<dbReference type="InterPro" id="IPR006171">
    <property type="entry name" value="TOPRIM_dom"/>
</dbReference>